<gene>
    <name evidence="2" type="ORF">SAMN06265219_109185</name>
</gene>
<dbReference type="EMBL" id="FXTP01000009">
    <property type="protein sequence ID" value="SMO76157.1"/>
    <property type="molecule type" value="Genomic_DNA"/>
</dbReference>
<dbReference type="Pfam" id="PF12412">
    <property type="entry name" value="DUF3667"/>
    <property type="match status" value="1"/>
</dbReference>
<dbReference type="Proteomes" id="UP000317557">
    <property type="component" value="Unassembled WGS sequence"/>
</dbReference>
<evidence type="ECO:0000313" key="2">
    <source>
        <dbReference type="EMBL" id="SMO76157.1"/>
    </source>
</evidence>
<keyword evidence="1" id="KW-1133">Transmembrane helix</keyword>
<keyword evidence="1" id="KW-0472">Membrane</keyword>
<dbReference type="RefSeq" id="WP_142454810.1">
    <property type="nucleotide sequence ID" value="NZ_FXTP01000009.1"/>
</dbReference>
<evidence type="ECO:0000313" key="3">
    <source>
        <dbReference type="Proteomes" id="UP000317557"/>
    </source>
</evidence>
<reference evidence="2 3" key="1">
    <citation type="submission" date="2017-05" db="EMBL/GenBank/DDBJ databases">
        <authorList>
            <person name="Varghese N."/>
            <person name="Submissions S."/>
        </authorList>
    </citation>
    <scope>NUCLEOTIDE SEQUENCE [LARGE SCALE GENOMIC DNA]</scope>
    <source>
        <strain evidence="2 3">DSM 21985</strain>
    </source>
</reference>
<dbReference type="AlphaFoldDB" id="A0A521DWS8"/>
<feature type="transmembrane region" description="Helical" evidence="1">
    <location>
        <begin position="77"/>
        <end position="95"/>
    </location>
</feature>
<keyword evidence="1" id="KW-0812">Transmembrane</keyword>
<organism evidence="2 3">
    <name type="scientific">Gracilimonas mengyeensis</name>
    <dbReference type="NCBI Taxonomy" id="1302730"/>
    <lineage>
        <taxon>Bacteria</taxon>
        <taxon>Pseudomonadati</taxon>
        <taxon>Balneolota</taxon>
        <taxon>Balneolia</taxon>
        <taxon>Balneolales</taxon>
        <taxon>Balneolaceae</taxon>
        <taxon>Gracilimonas</taxon>
    </lineage>
</organism>
<sequence>MKCKNCGTPGEGNYCSNCGQRTDTGKLSLPVVLQDLSSNIFQVERGFFYTVKSLFVRPGNMIHEYLEGKRKPYFRPFSYIIFFSTFYFLVTKIVGESTWLDDFLTGFSHGGSHSERATEIVSMLDWFAKNYAYTTLLLLPVFSVASRISFLKSGRNYAEHLVLNSYITGQQAIFYSFFVFLSYLVEFEYMEFFAFGLSMGYLWVIPYGYFIDFLRKEVAY</sequence>
<protein>
    <recommendedName>
        <fullName evidence="4">DUF3667 domain-containing protein</fullName>
    </recommendedName>
</protein>
<keyword evidence="3" id="KW-1185">Reference proteome</keyword>
<dbReference type="OrthoDB" id="7446256at2"/>
<feature type="transmembrane region" description="Helical" evidence="1">
    <location>
        <begin position="189"/>
        <end position="210"/>
    </location>
</feature>
<name>A0A521DWS8_9BACT</name>
<feature type="transmembrane region" description="Helical" evidence="1">
    <location>
        <begin position="162"/>
        <end position="183"/>
    </location>
</feature>
<proteinExistence type="predicted"/>
<dbReference type="InterPro" id="IPR022134">
    <property type="entry name" value="DUF3667"/>
</dbReference>
<feature type="transmembrane region" description="Helical" evidence="1">
    <location>
        <begin position="131"/>
        <end position="150"/>
    </location>
</feature>
<accession>A0A521DWS8</accession>
<evidence type="ECO:0000256" key="1">
    <source>
        <dbReference type="SAM" id="Phobius"/>
    </source>
</evidence>
<evidence type="ECO:0008006" key="4">
    <source>
        <dbReference type="Google" id="ProtNLM"/>
    </source>
</evidence>